<dbReference type="AlphaFoldDB" id="A0A084R0U0"/>
<gene>
    <name evidence="8" type="ORF">S40285_02420</name>
</gene>
<feature type="region of interest" description="Disordered" evidence="5">
    <location>
        <begin position="20"/>
        <end position="52"/>
    </location>
</feature>
<feature type="domain" description="Ketopantoate reductase C-terminal" evidence="7">
    <location>
        <begin position="281"/>
        <end position="405"/>
    </location>
</feature>
<protein>
    <recommendedName>
        <fullName evidence="10">DsDNA-binding protein PDCD5</fullName>
    </recommendedName>
</protein>
<evidence type="ECO:0000256" key="5">
    <source>
        <dbReference type="SAM" id="MobiDB-lite"/>
    </source>
</evidence>
<feature type="non-terminal residue" evidence="8">
    <location>
        <position position="1"/>
    </location>
</feature>
<evidence type="ECO:0000313" key="9">
    <source>
        <dbReference type="Proteomes" id="UP000028524"/>
    </source>
</evidence>
<evidence type="ECO:0000259" key="7">
    <source>
        <dbReference type="Pfam" id="PF08546"/>
    </source>
</evidence>
<organism evidence="8 9">
    <name type="scientific">Stachybotrys chlorohalonatus (strain IBT 40285)</name>
    <dbReference type="NCBI Taxonomy" id="1283841"/>
    <lineage>
        <taxon>Eukaryota</taxon>
        <taxon>Fungi</taxon>
        <taxon>Dikarya</taxon>
        <taxon>Ascomycota</taxon>
        <taxon>Pezizomycotina</taxon>
        <taxon>Sordariomycetes</taxon>
        <taxon>Hypocreomycetidae</taxon>
        <taxon>Hypocreales</taxon>
        <taxon>Stachybotryaceae</taxon>
        <taxon>Stachybotrys</taxon>
    </lineage>
</organism>
<feature type="compositionally biased region" description="Basic and acidic residues" evidence="5">
    <location>
        <begin position="476"/>
        <end position="487"/>
    </location>
</feature>
<dbReference type="InParanoid" id="A0A084R0U0"/>
<dbReference type="InterPro" id="IPR013332">
    <property type="entry name" value="KPR_N"/>
</dbReference>
<keyword evidence="3" id="KW-0521">NADP</keyword>
<dbReference type="Pfam" id="PF01984">
    <property type="entry name" value="dsDNA_bind"/>
    <property type="match status" value="1"/>
</dbReference>
<dbReference type="InterPro" id="IPR050838">
    <property type="entry name" value="Ketopantoate_reductase"/>
</dbReference>
<dbReference type="GO" id="GO:0008677">
    <property type="term" value="F:2-dehydropantoate 2-reductase activity"/>
    <property type="evidence" value="ECO:0007669"/>
    <property type="project" value="TreeGrafter"/>
</dbReference>
<dbReference type="STRING" id="1283841.A0A084R0U0"/>
<dbReference type="HOGENOM" id="CLU_031468_10_1_1"/>
<dbReference type="PANTHER" id="PTHR43765:SF2">
    <property type="entry name" value="2-DEHYDROPANTOATE 2-REDUCTASE"/>
    <property type="match status" value="1"/>
</dbReference>
<dbReference type="EMBL" id="KL659358">
    <property type="protein sequence ID" value="KFA69825.1"/>
    <property type="molecule type" value="Genomic_DNA"/>
</dbReference>
<evidence type="ECO:0000313" key="8">
    <source>
        <dbReference type="EMBL" id="KFA69825.1"/>
    </source>
</evidence>
<keyword evidence="4" id="KW-0560">Oxidoreductase</keyword>
<dbReference type="Gene3D" id="1.10.8.140">
    <property type="entry name" value="PDCD5-like"/>
    <property type="match status" value="1"/>
</dbReference>
<reference evidence="8 9" key="1">
    <citation type="journal article" date="2014" name="BMC Genomics">
        <title>Comparative genome sequencing reveals chemotype-specific gene clusters in the toxigenic black mold Stachybotrys.</title>
        <authorList>
            <person name="Semeiks J."/>
            <person name="Borek D."/>
            <person name="Otwinowski Z."/>
            <person name="Grishin N.V."/>
        </authorList>
    </citation>
    <scope>NUCLEOTIDE SEQUENCE [LARGE SCALE GENOMIC DNA]</scope>
    <source>
        <strain evidence="8 9">IBT 40285</strain>
    </source>
</reference>
<dbReference type="InterPro" id="IPR008927">
    <property type="entry name" value="6-PGluconate_DH-like_C_sf"/>
</dbReference>
<evidence type="ECO:0000256" key="1">
    <source>
        <dbReference type="ARBA" id="ARBA00007870"/>
    </source>
</evidence>
<dbReference type="GO" id="GO:0050661">
    <property type="term" value="F:NADP binding"/>
    <property type="evidence" value="ECO:0007669"/>
    <property type="project" value="TreeGrafter"/>
</dbReference>
<name>A0A084R0U0_STAC4</name>
<dbReference type="OrthoDB" id="73846at2759"/>
<keyword evidence="9" id="KW-1185">Reference proteome</keyword>
<dbReference type="InterPro" id="IPR013752">
    <property type="entry name" value="KPA_reductase"/>
</dbReference>
<dbReference type="Gene3D" id="1.10.1040.10">
    <property type="entry name" value="N-(1-d-carboxylethyl)-l-norvaline Dehydrogenase, domain 2"/>
    <property type="match status" value="1"/>
</dbReference>
<dbReference type="SUPFAM" id="SSF48179">
    <property type="entry name" value="6-phosphogluconate dehydrogenase C-terminal domain-like"/>
    <property type="match status" value="1"/>
</dbReference>
<dbReference type="Proteomes" id="UP000028524">
    <property type="component" value="Unassembled WGS sequence"/>
</dbReference>
<comment type="similarity">
    <text evidence="1">Belongs to the ketopantoate reductase family.</text>
</comment>
<dbReference type="InterPro" id="IPR036883">
    <property type="entry name" value="PDCD5-like_sf"/>
</dbReference>
<dbReference type="Pfam" id="PF08546">
    <property type="entry name" value="ApbA_C"/>
    <property type="match status" value="1"/>
</dbReference>
<feature type="region of interest" description="Disordered" evidence="5">
    <location>
        <begin position="454"/>
        <end position="487"/>
    </location>
</feature>
<evidence type="ECO:0000259" key="6">
    <source>
        <dbReference type="Pfam" id="PF02558"/>
    </source>
</evidence>
<dbReference type="GO" id="GO:0003677">
    <property type="term" value="F:DNA binding"/>
    <property type="evidence" value="ECO:0007669"/>
    <property type="project" value="InterPro"/>
</dbReference>
<sequence>CTGQAARRCYGTIAAPVATTASTSPPRKTRERGIWSSKHKTDTTPQKPRSEPRIYVPSVHLSPEVAKSSPSEYKIHILGEDVRSKFIAHALSSVYDSVEMIGYKFGPSSRYSHIQKMSKMQSNKPKRTLAPNRLASWKMADADDSHIDQLIVTGKGYEAVPSIEAVKHRIDENTTVCLMNEGLGVLEDVRQQIFKGSDKTPTFLLGHMTHRLAYNDHFNAVRLVKPGQMKITSMDHAGLSIPEPGPSRLNQNLLDSLRVAKDLKIQSSPLDDWLCFKLPSVIFGCVVEPICVLLDVPYEEILPNPQARRMMLLLLDEIAVVMEHLPELSGSAVVQEYLRGGRLRWLLYKAIRGKGPAPSELVKRIQKGQPSELRHLNGYFLRRAERFGLNMANNRMMAEMVAAKEEQAKRNLQGHIPFIETSLPSDLERQHRTTQAIARQSVSKWEGSVYLRQGRSHCDKPDCGPLPTAAYTRKQQPKDPRMDESELEQIRKARLEQLKSQGGGGGGGQGGAPGQAQEQQKQQQDEARQHVLSQILHPEAADRLGRIRLVKEQRATDVENRLIMLAQSGQLRSKVTEEQLKDLLNAVADNKEEEKIVVSRRKGWDDDDDDLLDL</sequence>
<dbReference type="SUPFAM" id="SSF46950">
    <property type="entry name" value="Double-stranded DNA-binding domain"/>
    <property type="match status" value="1"/>
</dbReference>
<comment type="similarity">
    <text evidence="2">Belongs to the PDCD5 family.</text>
</comment>
<evidence type="ECO:0000256" key="4">
    <source>
        <dbReference type="ARBA" id="ARBA00023002"/>
    </source>
</evidence>
<feature type="domain" description="Ketopantoate reductase N-terminal" evidence="6">
    <location>
        <begin position="118"/>
        <end position="234"/>
    </location>
</feature>
<feature type="compositionally biased region" description="Gly residues" evidence="5">
    <location>
        <begin position="501"/>
        <end position="513"/>
    </location>
</feature>
<evidence type="ECO:0000256" key="2">
    <source>
        <dbReference type="ARBA" id="ARBA00010490"/>
    </source>
</evidence>
<dbReference type="Gene3D" id="3.40.50.720">
    <property type="entry name" value="NAD(P)-binding Rossmann-like Domain"/>
    <property type="match status" value="1"/>
</dbReference>
<evidence type="ECO:0000256" key="3">
    <source>
        <dbReference type="ARBA" id="ARBA00022857"/>
    </source>
</evidence>
<dbReference type="PANTHER" id="PTHR43765">
    <property type="entry name" value="2-DEHYDROPANTOATE 2-REDUCTASE-RELATED"/>
    <property type="match status" value="1"/>
</dbReference>
<dbReference type="GO" id="GO:0005739">
    <property type="term" value="C:mitochondrion"/>
    <property type="evidence" value="ECO:0007669"/>
    <property type="project" value="TreeGrafter"/>
</dbReference>
<dbReference type="Pfam" id="PF02558">
    <property type="entry name" value="ApbA"/>
    <property type="match status" value="1"/>
</dbReference>
<dbReference type="InterPro" id="IPR002836">
    <property type="entry name" value="PDCD5-like"/>
</dbReference>
<dbReference type="InterPro" id="IPR013328">
    <property type="entry name" value="6PGD_dom2"/>
</dbReference>
<proteinExistence type="inferred from homology"/>
<feature type="region of interest" description="Disordered" evidence="5">
    <location>
        <begin position="499"/>
        <end position="529"/>
    </location>
</feature>
<accession>A0A084R0U0</accession>
<evidence type="ECO:0008006" key="10">
    <source>
        <dbReference type="Google" id="ProtNLM"/>
    </source>
</evidence>